<feature type="compositionally biased region" description="Acidic residues" evidence="1">
    <location>
        <begin position="138"/>
        <end position="149"/>
    </location>
</feature>
<dbReference type="PANTHER" id="PTHR45762:SF3">
    <property type="entry name" value="ZINC-FINGER PROTEIN AT 72D, ISOFORM B"/>
    <property type="match status" value="1"/>
</dbReference>
<name>A0AAE1ZCY4_SCHME</name>
<feature type="region of interest" description="Disordered" evidence="1">
    <location>
        <begin position="135"/>
        <end position="156"/>
    </location>
</feature>
<reference evidence="3" key="1">
    <citation type="submission" date="2022-04" db="EMBL/GenBank/DDBJ databases">
        <authorList>
            <person name="Xu L."/>
            <person name="Lv Z."/>
        </authorList>
    </citation>
    <scope>NUCLEOTIDE SEQUENCE</scope>
    <source>
        <strain evidence="3">LV_2022a</strain>
    </source>
</reference>
<comment type="caution">
    <text evidence="3">The sequence shown here is derived from an EMBL/GenBank/DDBJ whole genome shotgun (WGS) entry which is preliminary data.</text>
</comment>
<dbReference type="PROSITE" id="PS00028">
    <property type="entry name" value="ZINC_FINGER_C2H2_1"/>
    <property type="match status" value="1"/>
</dbReference>
<organism evidence="3 4">
    <name type="scientific">Schistosoma mekongi</name>
    <name type="common">Parasitic worm</name>
    <dbReference type="NCBI Taxonomy" id="38744"/>
    <lineage>
        <taxon>Eukaryota</taxon>
        <taxon>Metazoa</taxon>
        <taxon>Spiralia</taxon>
        <taxon>Lophotrochozoa</taxon>
        <taxon>Platyhelminthes</taxon>
        <taxon>Trematoda</taxon>
        <taxon>Digenea</taxon>
        <taxon>Strigeidida</taxon>
        <taxon>Schistosomatoidea</taxon>
        <taxon>Schistosomatidae</taxon>
        <taxon>Schistosoma</taxon>
    </lineage>
</organism>
<gene>
    <name evidence="3" type="ORF">MN116_005136</name>
</gene>
<dbReference type="InterPro" id="IPR013087">
    <property type="entry name" value="Znf_C2H2_type"/>
</dbReference>
<accession>A0AAE1ZCY4</accession>
<evidence type="ECO:0000313" key="3">
    <source>
        <dbReference type="EMBL" id="KAK4471736.1"/>
    </source>
</evidence>
<dbReference type="Proteomes" id="UP001292079">
    <property type="component" value="Unassembled WGS sequence"/>
</dbReference>
<evidence type="ECO:0000313" key="4">
    <source>
        <dbReference type="Proteomes" id="UP001292079"/>
    </source>
</evidence>
<evidence type="ECO:0000256" key="1">
    <source>
        <dbReference type="SAM" id="MobiDB-lite"/>
    </source>
</evidence>
<feature type="domain" description="C2H2-type" evidence="2">
    <location>
        <begin position="316"/>
        <end position="338"/>
    </location>
</feature>
<sequence length="1165" mass="132383">MTQVLTAEKLAEIRNYEEQMFDYFSHYSAKLREWYANGGDKSEDYKTQYNKLTEEYHRYLKYIQRLRSMTTVAYNSSYQAEVCSLQNIPSYAQCQTTENANSNSAYSASAAADYTRYYQNMISYFDKLLESVQQNDPECGESSDEENRDNEEKSYPGKAVDCGIFGRNTISEEERLNFDESVIVDPCSDPNAVMKEYFDRYVKAGDWDWASWNNYLSWIARTNPQWYEIFVNLSRGLGIDWDDMYKRWASSVSGDSSCSENVFIPHCSTGQSFATANYFGIGTTQTTIASEQDVGNSNKNNDNDDDDDNEYSWNYCATCKHDFVTERAFMLHIRGVTHTQKTLQSNGITLFDSTVLELCEVEFPSHKALGSHLNGRRHRENVFIFESTGDRSLLKGKRKAPVKVTAKIQPFLDVCTQPLIGLNYMIEYQLKELDECLYICTLCNQWLPRKSVINHLCSIVHRKTYLNTCYLPLFRIIDHDFSDRSLQICRLEVYARKIEDFEGRKRLIIKEYSVADLDLQSEIVHLIQEHNEARLIKEKECKKSPLSTFVHSNPSTPCSADLEEGEIREDSSDDETIIHEEVGSPDSCSSFHTRYNVIIKSIDKKRNSDTDCDASKSNKKSQLLMSIITSENKDLQPGVESANDITITCADCEKYIQELEQEGLLRLKATNSSSKLRRDSTYTDQFTKEADWVLEKLKTLKNRQEENLRHVAADVSAAARIQATKLSNTENSAVQHYAFVHNSPYNRYYKKSRFDNSLVLPSLGSPVGPSVPTHKNYNYPITLNTENSNEHSANFEESSTRIALSSSAFNVILSAIDALKSSGQLPSGLNPALKEKNIDIPQIKNFSQQVNNRDYPQHTFTGCNQTTEGLKEPVPSTSGPTVNNTVSATNTEHFNPPYVDVARSVCVPAPMNLKGPNIIQSPQRGPEFHQNQVVSASFNRHMQDNLPLKSFINQYGSQNIMHQTTSSNLTNDEEIFDAYTIFSKRCELKKAQKQSWVKTPRYFRRTSRNEVNQSSTTNSQFHSATGRRLSAIADFLGVNEPPTERKQIHLSNQSEPHPTIGLPNRLFSSNTTHHPPASNIPTSSQTVCPPIYANQFSNHKIPSFPFNLMNMPRSSPSHATPSSYSLPNLQTNGSLWPVRINPSSVVSNVTQPLRFHNSSFLPIFK</sequence>
<dbReference type="EMBL" id="JALJAT010000003">
    <property type="protein sequence ID" value="KAK4471736.1"/>
    <property type="molecule type" value="Genomic_DNA"/>
</dbReference>
<reference evidence="3" key="2">
    <citation type="journal article" date="2023" name="Infect Dis Poverty">
        <title>Chromosome-scale genome of the human blood fluke Schistosoma mekongi and its implications for public health.</title>
        <authorList>
            <person name="Zhou M."/>
            <person name="Xu L."/>
            <person name="Xu D."/>
            <person name="Chen W."/>
            <person name="Khan J."/>
            <person name="Hu Y."/>
            <person name="Huang H."/>
            <person name="Wei H."/>
            <person name="Zhang Y."/>
            <person name="Chusongsang P."/>
            <person name="Tanasarnprasert K."/>
            <person name="Hu X."/>
            <person name="Limpanont Y."/>
            <person name="Lv Z."/>
        </authorList>
    </citation>
    <scope>NUCLEOTIDE SEQUENCE</scope>
    <source>
        <strain evidence="3">LV_2022a</strain>
    </source>
</reference>
<dbReference type="AlphaFoldDB" id="A0AAE1ZCY4"/>
<evidence type="ECO:0000259" key="2">
    <source>
        <dbReference type="PROSITE" id="PS00028"/>
    </source>
</evidence>
<protein>
    <recommendedName>
        <fullName evidence="2">C2H2-type domain-containing protein</fullName>
    </recommendedName>
</protein>
<keyword evidence="4" id="KW-1185">Reference proteome</keyword>
<dbReference type="PANTHER" id="PTHR45762">
    <property type="entry name" value="ZINC FINGER RNA-BINDING PROTEIN"/>
    <property type="match status" value="1"/>
</dbReference>
<proteinExistence type="predicted"/>